<keyword evidence="2 3" id="KW-0975">Bacterial flagellum</keyword>
<dbReference type="InterPro" id="IPR001492">
    <property type="entry name" value="Flagellin"/>
</dbReference>
<keyword evidence="3" id="KW-0964">Secreted</keyword>
<dbReference type="PANTHER" id="PTHR42792">
    <property type="entry name" value="FLAGELLIN"/>
    <property type="match status" value="1"/>
</dbReference>
<keyword evidence="7" id="KW-1185">Reference proteome</keyword>
<evidence type="ECO:0000256" key="2">
    <source>
        <dbReference type="ARBA" id="ARBA00023143"/>
    </source>
</evidence>
<dbReference type="EMBL" id="JABEPP010000006">
    <property type="protein sequence ID" value="NNM74693.1"/>
    <property type="molecule type" value="Genomic_DNA"/>
</dbReference>
<protein>
    <recommendedName>
        <fullName evidence="3">Flagellin</fullName>
    </recommendedName>
</protein>
<comment type="similarity">
    <text evidence="1 3">Belongs to the bacterial flagellin family.</text>
</comment>
<evidence type="ECO:0000259" key="5">
    <source>
        <dbReference type="Pfam" id="PF00700"/>
    </source>
</evidence>
<dbReference type="Proteomes" id="UP000564885">
    <property type="component" value="Unassembled WGS sequence"/>
</dbReference>
<evidence type="ECO:0000313" key="6">
    <source>
        <dbReference type="EMBL" id="NNM74693.1"/>
    </source>
</evidence>
<comment type="subcellular location">
    <subcellularLocation>
        <location evidence="3">Secreted</location>
    </subcellularLocation>
    <subcellularLocation>
        <location evidence="3">Bacterial flagellum</location>
    </subcellularLocation>
</comment>
<accession>A0A849IL67</accession>
<feature type="domain" description="Flagellin N-terminal" evidence="4">
    <location>
        <begin position="14"/>
        <end position="141"/>
    </location>
</feature>
<dbReference type="RefSeq" id="WP_171220149.1">
    <property type="nucleotide sequence ID" value="NZ_JABEPP010000006.1"/>
</dbReference>
<keyword evidence="6" id="KW-0969">Cilium</keyword>
<comment type="caution">
    <text evidence="6">The sequence shown here is derived from an EMBL/GenBank/DDBJ whole genome shotgun (WGS) entry which is preliminary data.</text>
</comment>
<keyword evidence="6" id="KW-0282">Flagellum</keyword>
<proteinExistence type="inferred from homology"/>
<gene>
    <name evidence="6" type="ORF">HJG44_20235</name>
</gene>
<dbReference type="Gene3D" id="1.20.1330.10">
    <property type="entry name" value="f41 fragment of flagellin, N-terminal domain"/>
    <property type="match status" value="1"/>
</dbReference>
<keyword evidence="6" id="KW-0966">Cell projection</keyword>
<evidence type="ECO:0000256" key="3">
    <source>
        <dbReference type="RuleBase" id="RU362073"/>
    </source>
</evidence>
<reference evidence="6 7" key="1">
    <citation type="submission" date="2020-04" db="EMBL/GenBank/DDBJ databases">
        <title>Enterovirga sp. isolate from soil.</title>
        <authorList>
            <person name="Chea S."/>
            <person name="Kim D.-U."/>
        </authorList>
    </citation>
    <scope>NUCLEOTIDE SEQUENCE [LARGE SCALE GENOMIC DNA]</scope>
    <source>
        <strain evidence="6 7">DB1703</strain>
    </source>
</reference>
<dbReference type="GO" id="GO:0005198">
    <property type="term" value="F:structural molecule activity"/>
    <property type="evidence" value="ECO:0007669"/>
    <property type="project" value="UniProtKB-UniRule"/>
</dbReference>
<dbReference type="InterPro" id="IPR001029">
    <property type="entry name" value="Flagellin_N"/>
</dbReference>
<comment type="function">
    <text evidence="3">Flagellin is the subunit protein which polymerizes to form the filaments of bacterial flagella.</text>
</comment>
<dbReference type="PANTHER" id="PTHR42792:SF1">
    <property type="entry name" value="FLAGELLAR HOOK-ASSOCIATED PROTEIN 3"/>
    <property type="match status" value="1"/>
</dbReference>
<feature type="domain" description="Flagellin C-terminal" evidence="5">
    <location>
        <begin position="428"/>
        <end position="500"/>
    </location>
</feature>
<dbReference type="InterPro" id="IPR046358">
    <property type="entry name" value="Flagellin_C"/>
</dbReference>
<sequence length="500" mass="49617">MTIRAYGTAAFSSLRSTQSFETAKANLAALQNQLASGKASTTYSGLGIGGASATLALRTRMTTLDGYAASIADGQLRLRTMETGLEQIAKLASGLTTSLAASASETPVGATNVAVSAQSGFQTIVDILNTNLAGRHLFSGRAADTEPVASASLMLDGDGTRAGLRTLIAERRAADFGGSGLGRLTLATAGTTVTLAEEAAGLPFGIKLASAEPAAGNVTATLGAGPPPAVAVSVAAQPAVGDTVSIGVTLPDGTAKTITLVAGGSTATGTTAFAIGATTADTAANIQVALNTALTGIAAAELPASSAMKAANDFFAATSGSPPPRVAGPPFDTATAQVAGTAADTVIWYAGDSSASPRDTAPVRIGDARTVGIGAQANEPAFQAVLASFAALAADSFPASDATALKRYQALGAAISARLNIPGAQKVADIAAELSVAGATMGEAAGDLKITRAQAEDALAEIENADPTEAAMKLLATQTRLQASYQATSVLQRLSLVNYL</sequence>
<evidence type="ECO:0000313" key="7">
    <source>
        <dbReference type="Proteomes" id="UP000564885"/>
    </source>
</evidence>
<dbReference type="GO" id="GO:0009288">
    <property type="term" value="C:bacterial-type flagellum"/>
    <property type="evidence" value="ECO:0007669"/>
    <property type="project" value="UniProtKB-SubCell"/>
</dbReference>
<evidence type="ECO:0000259" key="4">
    <source>
        <dbReference type="Pfam" id="PF00669"/>
    </source>
</evidence>
<evidence type="ECO:0000256" key="1">
    <source>
        <dbReference type="ARBA" id="ARBA00005709"/>
    </source>
</evidence>
<dbReference type="AlphaFoldDB" id="A0A849IL67"/>
<dbReference type="Pfam" id="PF00669">
    <property type="entry name" value="Flagellin_N"/>
    <property type="match status" value="1"/>
</dbReference>
<name>A0A849IL67_9HYPH</name>
<dbReference type="Pfam" id="PF00700">
    <property type="entry name" value="Flagellin_C"/>
    <property type="match status" value="1"/>
</dbReference>
<dbReference type="GO" id="GO:0005576">
    <property type="term" value="C:extracellular region"/>
    <property type="evidence" value="ECO:0007669"/>
    <property type="project" value="UniProtKB-SubCell"/>
</dbReference>
<dbReference type="SUPFAM" id="SSF64518">
    <property type="entry name" value="Phase 1 flagellin"/>
    <property type="match status" value="1"/>
</dbReference>
<organism evidence="6 7">
    <name type="scientific">Enterovirga aerilata</name>
    <dbReference type="NCBI Taxonomy" id="2730920"/>
    <lineage>
        <taxon>Bacteria</taxon>
        <taxon>Pseudomonadati</taxon>
        <taxon>Pseudomonadota</taxon>
        <taxon>Alphaproteobacteria</taxon>
        <taxon>Hyphomicrobiales</taxon>
        <taxon>Methylobacteriaceae</taxon>
        <taxon>Enterovirga</taxon>
    </lineage>
</organism>